<evidence type="ECO:0000259" key="3">
    <source>
        <dbReference type="Pfam" id="PF03732"/>
    </source>
</evidence>
<evidence type="ECO:0000259" key="2">
    <source>
        <dbReference type="Pfam" id="PF00078"/>
    </source>
</evidence>
<evidence type="ECO:0008006" key="6">
    <source>
        <dbReference type="Google" id="ProtNLM"/>
    </source>
</evidence>
<evidence type="ECO:0000313" key="5">
    <source>
        <dbReference type="Proteomes" id="UP000585474"/>
    </source>
</evidence>
<organism evidence="4 5">
    <name type="scientific">Actinidia rufa</name>
    <dbReference type="NCBI Taxonomy" id="165716"/>
    <lineage>
        <taxon>Eukaryota</taxon>
        <taxon>Viridiplantae</taxon>
        <taxon>Streptophyta</taxon>
        <taxon>Embryophyta</taxon>
        <taxon>Tracheophyta</taxon>
        <taxon>Spermatophyta</taxon>
        <taxon>Magnoliopsida</taxon>
        <taxon>eudicotyledons</taxon>
        <taxon>Gunneridae</taxon>
        <taxon>Pentapetalae</taxon>
        <taxon>asterids</taxon>
        <taxon>Ericales</taxon>
        <taxon>Actinidiaceae</taxon>
        <taxon>Actinidia</taxon>
    </lineage>
</organism>
<feature type="region of interest" description="Disordered" evidence="1">
    <location>
        <begin position="332"/>
        <end position="372"/>
    </location>
</feature>
<protein>
    <recommendedName>
        <fullName evidence="6">Retrotransposon gag domain-containing protein</fullName>
    </recommendedName>
</protein>
<name>A0A7J0EPD1_9ERIC</name>
<dbReference type="AlphaFoldDB" id="A0A7J0EPD1"/>
<keyword evidence="5" id="KW-1185">Reference proteome</keyword>
<dbReference type="Proteomes" id="UP000585474">
    <property type="component" value="Unassembled WGS sequence"/>
</dbReference>
<feature type="domain" description="Reverse transcriptase" evidence="2">
    <location>
        <begin position="669"/>
        <end position="764"/>
    </location>
</feature>
<dbReference type="Pfam" id="PF00078">
    <property type="entry name" value="RVT_1"/>
    <property type="match status" value="1"/>
</dbReference>
<feature type="domain" description="Retrotransposon gag" evidence="3">
    <location>
        <begin position="84"/>
        <end position="176"/>
    </location>
</feature>
<dbReference type="InterPro" id="IPR000477">
    <property type="entry name" value="RT_dom"/>
</dbReference>
<dbReference type="InterPro" id="IPR005162">
    <property type="entry name" value="Retrotrans_gag_dom"/>
</dbReference>
<evidence type="ECO:0000313" key="4">
    <source>
        <dbReference type="EMBL" id="GFY88182.1"/>
    </source>
</evidence>
<comment type="caution">
    <text evidence="4">The sequence shown here is derived from an EMBL/GenBank/DDBJ whole genome shotgun (WGS) entry which is preliminary data.</text>
</comment>
<feature type="compositionally biased region" description="Basic and acidic residues" evidence="1">
    <location>
        <begin position="458"/>
        <end position="479"/>
    </location>
</feature>
<dbReference type="OrthoDB" id="1305902at2759"/>
<accession>A0A7J0EPD1</accession>
<reference evidence="4 5" key="1">
    <citation type="submission" date="2019-07" db="EMBL/GenBank/DDBJ databases">
        <title>De Novo Assembly of kiwifruit Actinidia rufa.</title>
        <authorList>
            <person name="Sugita-Konishi S."/>
            <person name="Sato K."/>
            <person name="Mori E."/>
            <person name="Abe Y."/>
            <person name="Kisaki G."/>
            <person name="Hamano K."/>
            <person name="Suezawa K."/>
            <person name="Otani M."/>
            <person name="Fukuda T."/>
            <person name="Manabe T."/>
            <person name="Gomi K."/>
            <person name="Tabuchi M."/>
            <person name="Akimitsu K."/>
            <person name="Kataoka I."/>
        </authorList>
    </citation>
    <scope>NUCLEOTIDE SEQUENCE [LARGE SCALE GENOMIC DNA]</scope>
    <source>
        <strain evidence="5">cv. Fuchu</strain>
    </source>
</reference>
<evidence type="ECO:0000256" key="1">
    <source>
        <dbReference type="SAM" id="MobiDB-lite"/>
    </source>
</evidence>
<dbReference type="PANTHER" id="PTHR33223:SF11">
    <property type="entry name" value="ELEMENT PROTEIN, PUTATIVE-RELATED"/>
    <property type="match status" value="1"/>
</dbReference>
<dbReference type="CDD" id="cd01650">
    <property type="entry name" value="RT_nLTR_like"/>
    <property type="match status" value="1"/>
</dbReference>
<gene>
    <name evidence="4" type="ORF">Acr_06g0001220</name>
</gene>
<sequence>MAEDEGPPPSLKTYFTPNAYTSPSCIRIPTTVAHYEIKPGIVSMLTPFFGLPSEDPYKHINQFLKVCSTVKLNNLTEETLRLILFPFSLKDRAEYWLNSLKANSITSWQQLVQEFLKKYFPKSKTNQIRRSLTSFSQHNGEQFHEAWDRLNELMRSCPHHDVPQWQLVESFYEGLTEDQRNMVDASCGGAFLQKSAEEGWALFETLNENSIQRASTARNGLGTQATVKSNGVFEVRQSPDLSQKVEKLTQTLENIFCTGTSSTTRPTIGEVCALCLSPAHPVTDCHLAPHYPEFVQEHVNAAQGYSRPINDPFSNTYNPGWRNHPNFSWKQPDQGNFAQGPKPNFPIGQIPPAYRPNIPPGYQQPTPPPPQRNTDFEEKVLRALQNFEVTNQTTSQLLSSHTQSIAKLETQMGQLANALSRRDEGKLPSQSVANPKGQYEVHDIHGHEQAKAIMTLRAGREIDTRPEDEKNDKKEEEKSSNNSKAVVSESPPPKGDVTLPPTCAKELPTAPRVLRAPFPACLTSPSSFDKKGVMKEDMLEVFKQVAVPELRAKALKLAEAELSYCSQLARTKYLKNSDKGSRTTSSKQVSEAFVQCFKGASNSQRRMHNLNRGTVLKGKLLEAEQASLLLREVSDEENKSALFSIEAVKEFFASRQMIKQINHFVLALIPKSKAADKVEDFRPIACYNVMYKVISKIIASRLAPSLCSIVDPAQAAVVQNRSMIENIFLLQELLRQYGRKRVSRRCILNLDLRKALDSVDWGFLHDMIGLGQLKDNADFNFHPKCRGLKITHLAFADDLSALSKSNLFAAGINSDDLDSIKEISGFSQGSFPFRYLGIPVADSRLTIIDKITDYISAWAGANLSYAGRAELVKSVLQGVECFWLTILSIPAGAEESKASMAKDGLAKFHNSQALIYSMAGAEGEATDQRQTPRSY</sequence>
<dbReference type="PANTHER" id="PTHR33223">
    <property type="entry name" value="CCHC-TYPE DOMAIN-CONTAINING PROTEIN"/>
    <property type="match status" value="1"/>
</dbReference>
<proteinExistence type="predicted"/>
<feature type="region of interest" description="Disordered" evidence="1">
    <location>
        <begin position="456"/>
        <end position="504"/>
    </location>
</feature>
<dbReference type="EMBL" id="BJWL01000006">
    <property type="protein sequence ID" value="GFY88182.1"/>
    <property type="molecule type" value="Genomic_DNA"/>
</dbReference>
<dbReference type="Pfam" id="PF03732">
    <property type="entry name" value="Retrotrans_gag"/>
    <property type="match status" value="1"/>
</dbReference>